<evidence type="ECO:0000256" key="2">
    <source>
        <dbReference type="ARBA" id="ARBA00005179"/>
    </source>
</evidence>
<comment type="caution">
    <text evidence="11">The sequence shown here is derived from an EMBL/GenBank/DDBJ whole genome shotgun (WGS) entry which is preliminary data.</text>
</comment>
<dbReference type="InterPro" id="IPR017972">
    <property type="entry name" value="Cyt_P450_CS"/>
</dbReference>
<sequence length="531" mass="59497">MSLLSIPMDIPVCYTACITLVFLSYCCYHFSSSTSKRLPLPPGPKKLPIFGNTFDLPLDSPWKSYANWSKQYASDIIHLDLAGTSVIILSSVQAIEDLLEKRSAIYSDRADFPMMVDLMGWGFNIALMKYGERWRTSRRLFNQAFNVTASHQFWPQELIAARMLLHRLLERPDDFLDHIRQMAAEIIMSATYGIEVQPQNDPYVATAEQALHTLAVAAVPGRYLVDVFPVIKYVPSWFPGAGFRRSAEIWKQLALATVETPFAETKRRMQLGTETSSFVADGLRSLNGSTPSEIHFTEQNLKETAGTMFAAGSDTTVSAVATFFLAMLSNPQAQRKAQSEIDALTGGKYLPTFEHQDSLPYVAAVVKEILRWENVTPIVAVSALPHRLIRDDEYRGYRLPKGSLVIGNSWAILHNEEMYPDPFSFKPERFLLNDSTKSSAKDPDIAFGYGRRRCPGRHMAASSVFITVASILATYNIEKATDADGSVIEPRHEYVSGLVSMPLPFRCKITPRSEAAMKLIREGSDRNILRN</sequence>
<dbReference type="GO" id="GO:0020037">
    <property type="term" value="F:heme binding"/>
    <property type="evidence" value="ECO:0007669"/>
    <property type="project" value="InterPro"/>
</dbReference>
<evidence type="ECO:0000313" key="12">
    <source>
        <dbReference type="Proteomes" id="UP001362999"/>
    </source>
</evidence>
<dbReference type="EMBL" id="JAWWNJ010000126">
    <property type="protein sequence ID" value="KAK6988057.1"/>
    <property type="molecule type" value="Genomic_DNA"/>
</dbReference>
<dbReference type="GO" id="GO:0005506">
    <property type="term" value="F:iron ion binding"/>
    <property type="evidence" value="ECO:0007669"/>
    <property type="project" value="InterPro"/>
</dbReference>
<evidence type="ECO:0000313" key="11">
    <source>
        <dbReference type="EMBL" id="KAK6988057.1"/>
    </source>
</evidence>
<dbReference type="InterPro" id="IPR002401">
    <property type="entry name" value="Cyt_P450_E_grp-I"/>
</dbReference>
<dbReference type="Gene3D" id="1.10.630.10">
    <property type="entry name" value="Cytochrome P450"/>
    <property type="match status" value="1"/>
</dbReference>
<comment type="pathway">
    <text evidence="2">Secondary metabolite biosynthesis.</text>
</comment>
<evidence type="ECO:0000256" key="8">
    <source>
        <dbReference type="ARBA" id="ARBA00023033"/>
    </source>
</evidence>
<dbReference type="SUPFAM" id="SSF48264">
    <property type="entry name" value="Cytochrome P450"/>
    <property type="match status" value="1"/>
</dbReference>
<dbReference type="PANTHER" id="PTHR46300:SF7">
    <property type="entry name" value="P450, PUTATIVE (EUROFUNG)-RELATED"/>
    <property type="match status" value="1"/>
</dbReference>
<dbReference type="PRINTS" id="PR00463">
    <property type="entry name" value="EP450I"/>
</dbReference>
<evidence type="ECO:0000256" key="3">
    <source>
        <dbReference type="ARBA" id="ARBA00010617"/>
    </source>
</evidence>
<feature type="binding site" description="axial binding residue" evidence="9">
    <location>
        <position position="454"/>
    </location>
    <ligand>
        <name>heme</name>
        <dbReference type="ChEBI" id="CHEBI:30413"/>
    </ligand>
    <ligandPart>
        <name>Fe</name>
        <dbReference type="ChEBI" id="CHEBI:18248"/>
    </ligandPart>
</feature>
<dbReference type="InterPro" id="IPR050364">
    <property type="entry name" value="Cytochrome_P450_fung"/>
</dbReference>
<comment type="similarity">
    <text evidence="3 10">Belongs to the cytochrome P450 family.</text>
</comment>
<evidence type="ECO:0000256" key="9">
    <source>
        <dbReference type="PIRSR" id="PIRSR602401-1"/>
    </source>
</evidence>
<protein>
    <submittedName>
        <fullName evidence="11">Cytochrome p450</fullName>
    </submittedName>
</protein>
<dbReference type="InterPro" id="IPR036396">
    <property type="entry name" value="Cyt_P450_sf"/>
</dbReference>
<dbReference type="GO" id="GO:0016705">
    <property type="term" value="F:oxidoreductase activity, acting on paired donors, with incorporation or reduction of molecular oxygen"/>
    <property type="evidence" value="ECO:0007669"/>
    <property type="project" value="InterPro"/>
</dbReference>
<proteinExistence type="inferred from homology"/>
<evidence type="ECO:0000256" key="7">
    <source>
        <dbReference type="ARBA" id="ARBA00023004"/>
    </source>
</evidence>
<dbReference type="InterPro" id="IPR001128">
    <property type="entry name" value="Cyt_P450"/>
</dbReference>
<keyword evidence="7 9" id="KW-0408">Iron</keyword>
<evidence type="ECO:0000256" key="10">
    <source>
        <dbReference type="RuleBase" id="RU000461"/>
    </source>
</evidence>
<accession>A0AAV9ZPF0</accession>
<dbReference type="PANTHER" id="PTHR46300">
    <property type="entry name" value="P450, PUTATIVE (EUROFUNG)-RELATED-RELATED"/>
    <property type="match status" value="1"/>
</dbReference>
<evidence type="ECO:0000256" key="5">
    <source>
        <dbReference type="ARBA" id="ARBA00022723"/>
    </source>
</evidence>
<keyword evidence="4 9" id="KW-0349">Heme</keyword>
<keyword evidence="5 9" id="KW-0479">Metal-binding</keyword>
<name>A0AAV9ZPF0_9AGAR</name>
<dbReference type="Pfam" id="PF00067">
    <property type="entry name" value="p450"/>
    <property type="match status" value="1"/>
</dbReference>
<dbReference type="Proteomes" id="UP001362999">
    <property type="component" value="Unassembled WGS sequence"/>
</dbReference>
<organism evidence="11 12">
    <name type="scientific">Favolaschia claudopus</name>
    <dbReference type="NCBI Taxonomy" id="2862362"/>
    <lineage>
        <taxon>Eukaryota</taxon>
        <taxon>Fungi</taxon>
        <taxon>Dikarya</taxon>
        <taxon>Basidiomycota</taxon>
        <taxon>Agaricomycotina</taxon>
        <taxon>Agaricomycetes</taxon>
        <taxon>Agaricomycetidae</taxon>
        <taxon>Agaricales</taxon>
        <taxon>Marasmiineae</taxon>
        <taxon>Mycenaceae</taxon>
        <taxon>Favolaschia</taxon>
    </lineage>
</organism>
<gene>
    <name evidence="11" type="ORF">R3P38DRAFT_3229598</name>
</gene>
<dbReference type="AlphaFoldDB" id="A0AAV9ZPF0"/>
<evidence type="ECO:0000256" key="6">
    <source>
        <dbReference type="ARBA" id="ARBA00023002"/>
    </source>
</evidence>
<dbReference type="PROSITE" id="PS00086">
    <property type="entry name" value="CYTOCHROME_P450"/>
    <property type="match status" value="1"/>
</dbReference>
<reference evidence="11 12" key="1">
    <citation type="journal article" date="2024" name="J Genomics">
        <title>Draft genome sequencing and assembly of Favolaschia claudopus CIRM-BRFM 2984 isolated from oak limbs.</title>
        <authorList>
            <person name="Navarro D."/>
            <person name="Drula E."/>
            <person name="Chaduli D."/>
            <person name="Cazenave R."/>
            <person name="Ahrendt S."/>
            <person name="Wang J."/>
            <person name="Lipzen A."/>
            <person name="Daum C."/>
            <person name="Barry K."/>
            <person name="Grigoriev I.V."/>
            <person name="Favel A."/>
            <person name="Rosso M.N."/>
            <person name="Martin F."/>
        </authorList>
    </citation>
    <scope>NUCLEOTIDE SEQUENCE [LARGE SCALE GENOMIC DNA]</scope>
    <source>
        <strain evidence="11 12">CIRM-BRFM 2984</strain>
    </source>
</reference>
<dbReference type="PRINTS" id="PR00385">
    <property type="entry name" value="P450"/>
</dbReference>
<comment type="cofactor">
    <cofactor evidence="1 9">
        <name>heme</name>
        <dbReference type="ChEBI" id="CHEBI:30413"/>
    </cofactor>
</comment>
<dbReference type="GO" id="GO:0004497">
    <property type="term" value="F:monooxygenase activity"/>
    <property type="evidence" value="ECO:0007669"/>
    <property type="project" value="UniProtKB-KW"/>
</dbReference>
<keyword evidence="12" id="KW-1185">Reference proteome</keyword>
<dbReference type="CDD" id="cd11065">
    <property type="entry name" value="CYP64-like"/>
    <property type="match status" value="1"/>
</dbReference>
<keyword evidence="6 10" id="KW-0560">Oxidoreductase</keyword>
<keyword evidence="8 10" id="KW-0503">Monooxygenase</keyword>
<evidence type="ECO:0000256" key="4">
    <source>
        <dbReference type="ARBA" id="ARBA00022617"/>
    </source>
</evidence>
<evidence type="ECO:0000256" key="1">
    <source>
        <dbReference type="ARBA" id="ARBA00001971"/>
    </source>
</evidence>